<dbReference type="Proteomes" id="UP000245207">
    <property type="component" value="Unassembled WGS sequence"/>
</dbReference>
<comment type="caution">
    <text evidence="1">The sequence shown here is derived from an EMBL/GenBank/DDBJ whole genome shotgun (WGS) entry which is preliminary data.</text>
</comment>
<sequence>MPIMVRIITLECDELVDICIRFILCAVGADADENRNQVLPAVVLQLLLRLVVVLHLQSNIAAESKKEEQVEEKDESKHVSFSLVY</sequence>
<gene>
    <name evidence="1" type="ORF">CTI12_AA008860</name>
</gene>
<dbReference type="EMBL" id="PKPP01000021">
    <property type="protein sequence ID" value="PWA99389.1"/>
    <property type="molecule type" value="Genomic_DNA"/>
</dbReference>
<organism evidence="1 2">
    <name type="scientific">Artemisia annua</name>
    <name type="common">Sweet wormwood</name>
    <dbReference type="NCBI Taxonomy" id="35608"/>
    <lineage>
        <taxon>Eukaryota</taxon>
        <taxon>Viridiplantae</taxon>
        <taxon>Streptophyta</taxon>
        <taxon>Embryophyta</taxon>
        <taxon>Tracheophyta</taxon>
        <taxon>Spermatophyta</taxon>
        <taxon>Magnoliopsida</taxon>
        <taxon>eudicotyledons</taxon>
        <taxon>Gunneridae</taxon>
        <taxon>Pentapetalae</taxon>
        <taxon>asterids</taxon>
        <taxon>campanulids</taxon>
        <taxon>Asterales</taxon>
        <taxon>Asteraceae</taxon>
        <taxon>Asteroideae</taxon>
        <taxon>Anthemideae</taxon>
        <taxon>Artemisiinae</taxon>
        <taxon>Artemisia</taxon>
    </lineage>
</organism>
<evidence type="ECO:0000313" key="2">
    <source>
        <dbReference type="Proteomes" id="UP000245207"/>
    </source>
</evidence>
<reference evidence="1 2" key="1">
    <citation type="journal article" date="2018" name="Mol. Plant">
        <title>The genome of Artemisia annua provides insight into the evolution of Asteraceae family and artemisinin biosynthesis.</title>
        <authorList>
            <person name="Shen Q."/>
            <person name="Zhang L."/>
            <person name="Liao Z."/>
            <person name="Wang S."/>
            <person name="Yan T."/>
            <person name="Shi P."/>
            <person name="Liu M."/>
            <person name="Fu X."/>
            <person name="Pan Q."/>
            <person name="Wang Y."/>
            <person name="Lv Z."/>
            <person name="Lu X."/>
            <person name="Zhang F."/>
            <person name="Jiang W."/>
            <person name="Ma Y."/>
            <person name="Chen M."/>
            <person name="Hao X."/>
            <person name="Li L."/>
            <person name="Tang Y."/>
            <person name="Lv G."/>
            <person name="Zhou Y."/>
            <person name="Sun X."/>
            <person name="Brodelius P.E."/>
            <person name="Rose J.K.C."/>
            <person name="Tang K."/>
        </authorList>
    </citation>
    <scope>NUCLEOTIDE SEQUENCE [LARGE SCALE GENOMIC DNA]</scope>
    <source>
        <strain evidence="2">cv. Huhao1</strain>
        <tissue evidence="1">Leaf</tissue>
    </source>
</reference>
<name>A0A2U1QN08_ARTAN</name>
<protein>
    <submittedName>
        <fullName evidence="1">Uncharacterized protein</fullName>
    </submittedName>
</protein>
<proteinExistence type="predicted"/>
<accession>A0A2U1QN08</accession>
<keyword evidence="2" id="KW-1185">Reference proteome</keyword>
<dbReference type="AlphaFoldDB" id="A0A2U1QN08"/>
<evidence type="ECO:0000313" key="1">
    <source>
        <dbReference type="EMBL" id="PWA99389.1"/>
    </source>
</evidence>